<protein>
    <recommendedName>
        <fullName evidence="4">SIMPL domain-containing protein</fullName>
    </recommendedName>
</protein>
<dbReference type="Gene3D" id="3.30.70.2970">
    <property type="entry name" value="Protein of unknown function (DUF541), domain 2"/>
    <property type="match status" value="1"/>
</dbReference>
<dbReference type="Pfam" id="PF04402">
    <property type="entry name" value="SIMPL"/>
    <property type="match status" value="1"/>
</dbReference>
<organism evidence="2 3">
    <name type="scientific">Cyclobacterium xiamenense</name>
    <dbReference type="NCBI Taxonomy" id="1297121"/>
    <lineage>
        <taxon>Bacteria</taxon>
        <taxon>Pseudomonadati</taxon>
        <taxon>Bacteroidota</taxon>
        <taxon>Cytophagia</taxon>
        <taxon>Cytophagales</taxon>
        <taxon>Cyclobacteriaceae</taxon>
        <taxon>Cyclobacterium</taxon>
    </lineage>
</organism>
<reference evidence="3" key="1">
    <citation type="submission" date="2016-10" db="EMBL/GenBank/DDBJ databases">
        <authorList>
            <person name="Varghese N."/>
            <person name="Submissions S."/>
        </authorList>
    </citation>
    <scope>NUCLEOTIDE SEQUENCE [LARGE SCALE GENOMIC DNA]</scope>
    <source>
        <strain evidence="3">IBRC-M 10761</strain>
    </source>
</reference>
<keyword evidence="1" id="KW-0472">Membrane</keyword>
<evidence type="ECO:0000313" key="3">
    <source>
        <dbReference type="Proteomes" id="UP000199403"/>
    </source>
</evidence>
<feature type="transmembrane region" description="Helical" evidence="1">
    <location>
        <begin position="47"/>
        <end position="68"/>
    </location>
</feature>
<dbReference type="PANTHER" id="PTHR34387:SF2">
    <property type="entry name" value="SLR1258 PROTEIN"/>
    <property type="match status" value="1"/>
</dbReference>
<dbReference type="InterPro" id="IPR052022">
    <property type="entry name" value="26kDa_periplasmic_antigen"/>
</dbReference>
<keyword evidence="3" id="KW-1185">Reference proteome</keyword>
<dbReference type="InterPro" id="IPR007497">
    <property type="entry name" value="SIMPL/DUF541"/>
</dbReference>
<accession>A0A1H7AFL0</accession>
<keyword evidence="1" id="KW-1133">Transmembrane helix</keyword>
<name>A0A1H7AFL0_9BACT</name>
<evidence type="ECO:0000313" key="2">
    <source>
        <dbReference type="EMBL" id="SEJ64433.1"/>
    </source>
</evidence>
<dbReference type="PANTHER" id="PTHR34387">
    <property type="entry name" value="SLR1258 PROTEIN"/>
    <property type="match status" value="1"/>
</dbReference>
<dbReference type="Proteomes" id="UP000199403">
    <property type="component" value="Unassembled WGS sequence"/>
</dbReference>
<dbReference type="GO" id="GO:0006974">
    <property type="term" value="P:DNA damage response"/>
    <property type="evidence" value="ECO:0007669"/>
    <property type="project" value="TreeGrafter"/>
</dbReference>
<dbReference type="STRING" id="1416801.SAMN05192553_10712"/>
<keyword evidence="1" id="KW-0812">Transmembrane</keyword>
<gene>
    <name evidence="2" type="ORF">SAMN05192553_10712</name>
</gene>
<evidence type="ECO:0008006" key="4">
    <source>
        <dbReference type="Google" id="ProtNLM"/>
    </source>
</evidence>
<sequence length="285" mass="31784">MINIIFFSVIAFFSPKRINKFGAHLGDFANKLRNSTDQNPQAMKQHLTAVIFALAIVLSSIVLGNAFWKRSQAQAKISVTGLGETDFISDLIVWEGLFEKQAYTLGEAYSGLEKDRKAVTEYLNSKGIASEELVFSAVQSRQNTRAEYSPEGRFMGETFLGYILSQTISIESKEVEKVEKIAREITELLNKEIQFYSQAPRYYFTQLADLKIELISKATEDARIRAETIAKNSGATLGDLIVANMGIFQITGQNSGEDYSWGGTFNTSSKAKTASITMKLDYQIK</sequence>
<dbReference type="EMBL" id="FNZH01000007">
    <property type="protein sequence ID" value="SEJ64433.1"/>
    <property type="molecule type" value="Genomic_DNA"/>
</dbReference>
<proteinExistence type="predicted"/>
<evidence type="ECO:0000256" key="1">
    <source>
        <dbReference type="SAM" id="Phobius"/>
    </source>
</evidence>
<dbReference type="Gene3D" id="3.30.110.170">
    <property type="entry name" value="Protein of unknown function (DUF541), domain 1"/>
    <property type="match status" value="1"/>
</dbReference>
<dbReference type="AlphaFoldDB" id="A0A1H7AFL0"/>